<dbReference type="SMART" id="SM00342">
    <property type="entry name" value="HTH_ARAC"/>
    <property type="match status" value="1"/>
</dbReference>
<keyword evidence="3" id="KW-0804">Transcription</keyword>
<dbReference type="Pfam" id="PF12833">
    <property type="entry name" value="HTH_18"/>
    <property type="match status" value="1"/>
</dbReference>
<dbReference type="PANTHER" id="PTHR46796">
    <property type="entry name" value="HTH-TYPE TRANSCRIPTIONAL ACTIVATOR RHAS-RELATED"/>
    <property type="match status" value="1"/>
</dbReference>
<dbReference type="GO" id="GO:0043565">
    <property type="term" value="F:sequence-specific DNA binding"/>
    <property type="evidence" value="ECO:0007669"/>
    <property type="project" value="InterPro"/>
</dbReference>
<organism evidence="5 6">
    <name type="scientific">Roseovarius aestuarii</name>
    <dbReference type="NCBI Taxonomy" id="475083"/>
    <lineage>
        <taxon>Bacteria</taxon>
        <taxon>Pseudomonadati</taxon>
        <taxon>Pseudomonadota</taxon>
        <taxon>Alphaproteobacteria</taxon>
        <taxon>Rhodobacterales</taxon>
        <taxon>Roseobacteraceae</taxon>
        <taxon>Roseovarius</taxon>
    </lineage>
</organism>
<dbReference type="Gene3D" id="1.10.10.60">
    <property type="entry name" value="Homeodomain-like"/>
    <property type="match status" value="1"/>
</dbReference>
<sequence length="343" mass="38030">MKAKQSNFTEILVLVTPHFNLAATMAFLDPFRAANYLAGKQHFRWCIASEKGGLCRASNGIRIAVEPLQTQRQARPDIVLVSSSWTPEAFSSELLLSAIRRYARTGSYVGGIDTAAFILAEAGLLNGRRATVHYEHIDSFGENYPRIDVCEDLYVHDGNIGTCCGGAAAGDYALSLLRGLVGDALTSDCAKYLFHNNLRGPGVHQTDEHLEPLGNTAPQKVRDAIEIMERHLETPISIPALCARAGISQRQLNRLFRKYVKTSPQLYYRDIRLDRARGLVTQTELPIAEIALASGFASQVHFSRAYKARFGASATQDRIEGRVPFEFRAWPMYRPPDSDKNGD</sequence>
<evidence type="ECO:0000313" key="5">
    <source>
        <dbReference type="EMBL" id="SMC13413.1"/>
    </source>
</evidence>
<dbReference type="Gene3D" id="3.40.50.880">
    <property type="match status" value="1"/>
</dbReference>
<name>A0A1X7BUZ0_9RHOB</name>
<dbReference type="SUPFAM" id="SSF52317">
    <property type="entry name" value="Class I glutamine amidotransferase-like"/>
    <property type="match status" value="1"/>
</dbReference>
<dbReference type="InterPro" id="IPR050204">
    <property type="entry name" value="AraC_XylS_family_regulators"/>
</dbReference>
<dbReference type="InterPro" id="IPR029062">
    <property type="entry name" value="Class_I_gatase-like"/>
</dbReference>
<feature type="domain" description="HTH araC/xylS-type" evidence="4">
    <location>
        <begin position="222"/>
        <end position="320"/>
    </location>
</feature>
<dbReference type="InterPro" id="IPR018060">
    <property type="entry name" value="HTH_AraC"/>
</dbReference>
<accession>A0A1X7BUZ0</accession>
<reference evidence="5 6" key="1">
    <citation type="submission" date="2017-03" db="EMBL/GenBank/DDBJ databases">
        <authorList>
            <person name="Afonso C.L."/>
            <person name="Miller P.J."/>
            <person name="Scott M.A."/>
            <person name="Spackman E."/>
            <person name="Goraichik I."/>
            <person name="Dimitrov K.M."/>
            <person name="Suarez D.L."/>
            <person name="Swayne D.E."/>
        </authorList>
    </citation>
    <scope>NUCLEOTIDE SEQUENCE [LARGE SCALE GENOMIC DNA]</scope>
    <source>
        <strain evidence="5 6">CECT 7745</strain>
    </source>
</reference>
<evidence type="ECO:0000256" key="3">
    <source>
        <dbReference type="ARBA" id="ARBA00023163"/>
    </source>
</evidence>
<dbReference type="InterPro" id="IPR002818">
    <property type="entry name" value="DJ-1/PfpI"/>
</dbReference>
<evidence type="ECO:0000256" key="1">
    <source>
        <dbReference type="ARBA" id="ARBA00023015"/>
    </source>
</evidence>
<dbReference type="Proteomes" id="UP000193224">
    <property type="component" value="Unassembled WGS sequence"/>
</dbReference>
<dbReference type="PROSITE" id="PS01124">
    <property type="entry name" value="HTH_ARAC_FAMILY_2"/>
    <property type="match status" value="1"/>
</dbReference>
<dbReference type="GO" id="GO:0003700">
    <property type="term" value="F:DNA-binding transcription factor activity"/>
    <property type="evidence" value="ECO:0007669"/>
    <property type="project" value="InterPro"/>
</dbReference>
<evidence type="ECO:0000259" key="4">
    <source>
        <dbReference type="PROSITE" id="PS01124"/>
    </source>
</evidence>
<dbReference type="EMBL" id="FWXB01000013">
    <property type="protein sequence ID" value="SMC13413.1"/>
    <property type="molecule type" value="Genomic_DNA"/>
</dbReference>
<proteinExistence type="predicted"/>
<evidence type="ECO:0000256" key="2">
    <source>
        <dbReference type="ARBA" id="ARBA00023125"/>
    </source>
</evidence>
<evidence type="ECO:0000313" key="6">
    <source>
        <dbReference type="Proteomes" id="UP000193224"/>
    </source>
</evidence>
<dbReference type="Pfam" id="PF01965">
    <property type="entry name" value="DJ-1_PfpI"/>
    <property type="match status" value="1"/>
</dbReference>
<dbReference type="OrthoDB" id="9793400at2"/>
<dbReference type="RefSeq" id="WP_085801354.1">
    <property type="nucleotide sequence ID" value="NZ_FWXB01000013.1"/>
</dbReference>
<protein>
    <submittedName>
        <fullName evidence="5">HTH-type transcriptional regulator CdhR</fullName>
    </submittedName>
</protein>
<dbReference type="AlphaFoldDB" id="A0A1X7BUZ0"/>
<dbReference type="PANTHER" id="PTHR46796:SF6">
    <property type="entry name" value="ARAC SUBFAMILY"/>
    <property type="match status" value="1"/>
</dbReference>
<keyword evidence="6" id="KW-1185">Reference proteome</keyword>
<keyword evidence="2" id="KW-0238">DNA-binding</keyword>
<gene>
    <name evidence="5" type="primary">cdhR_9</name>
    <name evidence="5" type="ORF">ROA7745_03260</name>
</gene>
<dbReference type="PROSITE" id="PS00041">
    <property type="entry name" value="HTH_ARAC_FAMILY_1"/>
    <property type="match status" value="1"/>
</dbReference>
<dbReference type="InterPro" id="IPR009057">
    <property type="entry name" value="Homeodomain-like_sf"/>
</dbReference>
<dbReference type="CDD" id="cd03136">
    <property type="entry name" value="GATase1_AraC_ArgR_like"/>
    <property type="match status" value="1"/>
</dbReference>
<dbReference type="InterPro" id="IPR018062">
    <property type="entry name" value="HTH_AraC-typ_CS"/>
</dbReference>
<dbReference type="SUPFAM" id="SSF46689">
    <property type="entry name" value="Homeodomain-like"/>
    <property type="match status" value="2"/>
</dbReference>
<keyword evidence="1" id="KW-0805">Transcription regulation</keyword>